<evidence type="ECO:0000313" key="2">
    <source>
        <dbReference type="Proteomes" id="UP000798662"/>
    </source>
</evidence>
<gene>
    <name evidence="1" type="ORF">I4F81_010871</name>
</gene>
<sequence>MDQEYPVGDPLKFFQCWVYHSENTTVLRTGAELIGSAEGAGAAESPGESNAAAPPGAADAVVDAAAAASERKARPQGGKAAKLDNARRRKREGTGERGDTDVDAILGRTDNIAMTMEKESKQRHGRHENNRRVQAYKLALTAFTPWYNGLNGRAHVI</sequence>
<protein>
    <submittedName>
        <fullName evidence="1">Uncharacterized protein</fullName>
    </submittedName>
</protein>
<dbReference type="Proteomes" id="UP000798662">
    <property type="component" value="Chromosome 3"/>
</dbReference>
<reference evidence="1" key="1">
    <citation type="submission" date="2019-11" db="EMBL/GenBank/DDBJ databases">
        <title>Nori genome reveals adaptations in red seaweeds to the harsh intertidal environment.</title>
        <authorList>
            <person name="Wang D."/>
            <person name="Mao Y."/>
        </authorList>
    </citation>
    <scope>NUCLEOTIDE SEQUENCE</scope>
    <source>
        <tissue evidence="1">Gametophyte</tissue>
    </source>
</reference>
<name>A0ACC3CDX9_PYRYE</name>
<organism evidence="1 2">
    <name type="scientific">Pyropia yezoensis</name>
    <name type="common">Susabi-nori</name>
    <name type="synonym">Porphyra yezoensis</name>
    <dbReference type="NCBI Taxonomy" id="2788"/>
    <lineage>
        <taxon>Eukaryota</taxon>
        <taxon>Rhodophyta</taxon>
        <taxon>Bangiophyceae</taxon>
        <taxon>Bangiales</taxon>
        <taxon>Bangiaceae</taxon>
        <taxon>Pyropia</taxon>
    </lineage>
</organism>
<comment type="caution">
    <text evidence="1">The sequence shown here is derived from an EMBL/GenBank/DDBJ whole genome shotgun (WGS) entry which is preliminary data.</text>
</comment>
<keyword evidence="2" id="KW-1185">Reference proteome</keyword>
<dbReference type="EMBL" id="CM020620">
    <property type="protein sequence ID" value="KAK1868382.1"/>
    <property type="molecule type" value="Genomic_DNA"/>
</dbReference>
<proteinExistence type="predicted"/>
<evidence type="ECO:0000313" key="1">
    <source>
        <dbReference type="EMBL" id="KAK1868382.1"/>
    </source>
</evidence>
<accession>A0ACC3CDX9</accession>